<proteinExistence type="predicted"/>
<comment type="caution">
    <text evidence="1">The sequence shown here is derived from an EMBL/GenBank/DDBJ whole genome shotgun (WGS) entry which is preliminary data.</text>
</comment>
<name>A0ACB8DIN8_DERSI</name>
<evidence type="ECO:0000313" key="1">
    <source>
        <dbReference type="EMBL" id="KAH7970434.1"/>
    </source>
</evidence>
<accession>A0ACB8DIN8</accession>
<reference evidence="1" key="1">
    <citation type="submission" date="2020-05" db="EMBL/GenBank/DDBJ databases">
        <title>Large-scale comparative analyses of tick genomes elucidate their genetic diversity and vector capacities.</title>
        <authorList>
            <person name="Jia N."/>
            <person name="Wang J."/>
            <person name="Shi W."/>
            <person name="Du L."/>
            <person name="Sun Y."/>
            <person name="Zhan W."/>
            <person name="Jiang J."/>
            <person name="Wang Q."/>
            <person name="Zhang B."/>
            <person name="Ji P."/>
            <person name="Sakyi L.B."/>
            <person name="Cui X."/>
            <person name="Yuan T."/>
            <person name="Jiang B."/>
            <person name="Yang W."/>
            <person name="Lam T.T.-Y."/>
            <person name="Chang Q."/>
            <person name="Ding S."/>
            <person name="Wang X."/>
            <person name="Zhu J."/>
            <person name="Ruan X."/>
            <person name="Zhao L."/>
            <person name="Wei J."/>
            <person name="Que T."/>
            <person name="Du C."/>
            <person name="Cheng J."/>
            <person name="Dai P."/>
            <person name="Han X."/>
            <person name="Huang E."/>
            <person name="Gao Y."/>
            <person name="Liu J."/>
            <person name="Shao H."/>
            <person name="Ye R."/>
            <person name="Li L."/>
            <person name="Wei W."/>
            <person name="Wang X."/>
            <person name="Wang C."/>
            <person name="Yang T."/>
            <person name="Huo Q."/>
            <person name="Li W."/>
            <person name="Guo W."/>
            <person name="Chen H."/>
            <person name="Zhou L."/>
            <person name="Ni X."/>
            <person name="Tian J."/>
            <person name="Zhou Y."/>
            <person name="Sheng Y."/>
            <person name="Liu T."/>
            <person name="Pan Y."/>
            <person name="Xia L."/>
            <person name="Li J."/>
            <person name="Zhao F."/>
            <person name="Cao W."/>
        </authorList>
    </citation>
    <scope>NUCLEOTIDE SEQUENCE</scope>
    <source>
        <strain evidence="1">Dsil-2018</strain>
    </source>
</reference>
<sequence>MCGSSTHRGLLFLTLRESSLKEGHSVVTRTQPESEAPTTTSVHRSQAILSSKIFIEDHQKLAVLLDQLHVSFSRLSCQPRCSQKTTRWYWLVPASLLKAFT</sequence>
<evidence type="ECO:0000313" key="2">
    <source>
        <dbReference type="Proteomes" id="UP000821865"/>
    </source>
</evidence>
<protein>
    <submittedName>
        <fullName evidence="1">Uncharacterized protein</fullName>
    </submittedName>
</protein>
<organism evidence="1 2">
    <name type="scientific">Dermacentor silvarum</name>
    <name type="common">Tick</name>
    <dbReference type="NCBI Taxonomy" id="543639"/>
    <lineage>
        <taxon>Eukaryota</taxon>
        <taxon>Metazoa</taxon>
        <taxon>Ecdysozoa</taxon>
        <taxon>Arthropoda</taxon>
        <taxon>Chelicerata</taxon>
        <taxon>Arachnida</taxon>
        <taxon>Acari</taxon>
        <taxon>Parasitiformes</taxon>
        <taxon>Ixodida</taxon>
        <taxon>Ixodoidea</taxon>
        <taxon>Ixodidae</taxon>
        <taxon>Rhipicephalinae</taxon>
        <taxon>Dermacentor</taxon>
    </lineage>
</organism>
<dbReference type="Proteomes" id="UP000821865">
    <property type="component" value="Chromosome 11"/>
</dbReference>
<gene>
    <name evidence="1" type="ORF">HPB49_006872</name>
</gene>
<dbReference type="EMBL" id="CM023480">
    <property type="protein sequence ID" value="KAH7970434.1"/>
    <property type="molecule type" value="Genomic_DNA"/>
</dbReference>
<keyword evidence="2" id="KW-1185">Reference proteome</keyword>